<dbReference type="EMBL" id="KP136319">
    <property type="protein sequence ID" value="AJF98009.1"/>
    <property type="molecule type" value="Genomic_DNA"/>
</dbReference>
<feature type="region of interest" description="Disordered" evidence="1">
    <location>
        <begin position="70"/>
        <end position="89"/>
    </location>
</feature>
<dbReference type="RefSeq" id="YP_009120244.1">
    <property type="nucleotide sequence ID" value="NC_026440.1"/>
</dbReference>
<dbReference type="Proteomes" id="UP000202511">
    <property type="component" value="Segment"/>
</dbReference>
<reference evidence="3 4" key="1">
    <citation type="journal article" date="2015" name="Parasitol. Res.">
        <title>Viruses in close associations with free-living amoebae.</title>
        <authorList>
            <person name="Scheid P."/>
        </authorList>
    </citation>
    <scope>NUCLEOTIDE SEQUENCE [LARGE SCALE GENOMIC DNA]</scope>
    <source>
        <strain evidence="3">KlaHel</strain>
    </source>
</reference>
<evidence type="ECO:0000313" key="3">
    <source>
        <dbReference type="EMBL" id="AJF98009.1"/>
    </source>
</evidence>
<evidence type="ECO:0000313" key="4">
    <source>
        <dbReference type="Proteomes" id="UP000202511"/>
    </source>
</evidence>
<dbReference type="GeneID" id="23462926"/>
<keyword evidence="2" id="KW-1133">Transmembrane helix</keyword>
<protein>
    <submittedName>
        <fullName evidence="3">Uncharacterized protein</fullName>
    </submittedName>
</protein>
<feature type="compositionally biased region" description="Basic and acidic residues" evidence="1">
    <location>
        <begin position="71"/>
        <end position="81"/>
    </location>
</feature>
<dbReference type="KEGG" id="vg:23462926"/>
<organism evidence="3 4">
    <name type="scientific">Pandoravirus inopinatum</name>
    <dbReference type="NCBI Taxonomy" id="1605721"/>
    <lineage>
        <taxon>Viruses</taxon>
        <taxon>Pandoravirus</taxon>
    </lineage>
</organism>
<sequence>MGSGILFFKRASACVTQKNGTRPHKRTQRPFLATLLFFVANTLFFLWDENFFLRTAATVNFLCRQWSGVEHAARPSQRESGKSSQRLEPLARSRRCAWGLGRVAETIK</sequence>
<evidence type="ECO:0000256" key="2">
    <source>
        <dbReference type="SAM" id="Phobius"/>
    </source>
</evidence>
<evidence type="ECO:0000256" key="1">
    <source>
        <dbReference type="SAM" id="MobiDB-lite"/>
    </source>
</evidence>
<keyword evidence="2" id="KW-0472">Membrane</keyword>
<name>A0A0B5J340_9VIRU</name>
<accession>A0A0B5J340</accession>
<feature type="transmembrane region" description="Helical" evidence="2">
    <location>
        <begin position="31"/>
        <end position="47"/>
    </location>
</feature>
<keyword evidence="2" id="KW-0812">Transmembrane</keyword>
<proteinExistence type="predicted"/>